<evidence type="ECO:0000256" key="6">
    <source>
        <dbReference type="PROSITE-ProRule" id="PRU00089"/>
    </source>
</evidence>
<dbReference type="GO" id="GO:0000981">
    <property type="term" value="F:DNA-binding transcription factor activity, RNA polymerase II-specific"/>
    <property type="evidence" value="ECO:0007669"/>
    <property type="project" value="TreeGrafter"/>
</dbReference>
<dbReference type="EMBL" id="CAJNOC010000053">
    <property type="protein sequence ID" value="CAF0710217.1"/>
    <property type="molecule type" value="Genomic_DNA"/>
</dbReference>
<comment type="caution">
    <text evidence="9">The sequence shown here is derived from an EMBL/GenBank/DDBJ whole genome shotgun (WGS) entry which is preliminary data.</text>
</comment>
<sequence length="669" mass="74586">MNMDLMIDCMPYSSFGDKLCEMLEDDLKFISSLNASSSSSPSCTGDDDQLGANNFFDDFLFTPQQILNQDSNQNFDPLSSSLNTLDDTYNSIINSNSFNSYSFQSSSSSPLSSSTSISTVSSSAPSPLSLSASSSSLTAALASANFQSNNSTCSSTQSSPLCLSPNQFNNYQIDDFTLTTTQNNQNQKYIQDTFSSNNYNVFSVVNPMEINRNYSLENTNNNSQPQSQIIKVNTGVQLPTLVTTSRPTTTQISLNKNNFNNIQINQQNKRCKFTHNNNPSNFNLIKQEQIINSDGESIHSNESTDSNFSNSNNHTNFSINNTDFNQPKKVIITTKIEPVYHINTPTTGTQTSSSNQTANSPLILNSPQISVIKIPKENLETKTTSGLQLPINLPIGKTENSQNTKTIIQYKQYINGGNSATNSTATIKQIKNRQNSVTSPTANTNSAGQNGNATQVALRSDGKAYPKPPYSYSCLIAMSLRNSDSGTLPVSDIYEFIIENFPYYKTARDGWKNSIRHNLSLNKCFEKIENPTNGSKKGCLWALNPDKCKKLEEECKRCRQRDPVNIRLSMSRPDDLNKIERGEQRIKKYTAQRKLMESQQINSPTNNNNNTQQQSNNQLNDKNFLLEWKNVNIKEEELDYCIDDLGNTDIKFDPAILSRANQTVRSNIQ</sequence>
<evidence type="ECO:0000256" key="2">
    <source>
        <dbReference type="ARBA" id="ARBA00023015"/>
    </source>
</evidence>
<dbReference type="InterPro" id="IPR001766">
    <property type="entry name" value="Fork_head_dom"/>
</dbReference>
<evidence type="ECO:0000313" key="9">
    <source>
        <dbReference type="EMBL" id="CAF0710217.1"/>
    </source>
</evidence>
<evidence type="ECO:0000259" key="8">
    <source>
        <dbReference type="PROSITE" id="PS50039"/>
    </source>
</evidence>
<dbReference type="PROSITE" id="PS00658">
    <property type="entry name" value="FORK_HEAD_2"/>
    <property type="match status" value="1"/>
</dbReference>
<accession>A0A813M4X3</accession>
<dbReference type="GO" id="GO:0000976">
    <property type="term" value="F:transcription cis-regulatory region binding"/>
    <property type="evidence" value="ECO:0007669"/>
    <property type="project" value="TreeGrafter"/>
</dbReference>
<keyword evidence="4" id="KW-0804">Transcription</keyword>
<dbReference type="PROSITE" id="PS50039">
    <property type="entry name" value="FORK_HEAD_3"/>
    <property type="match status" value="1"/>
</dbReference>
<comment type="subcellular location">
    <subcellularLocation>
        <location evidence="6">Nucleus</location>
    </subcellularLocation>
</comment>
<evidence type="ECO:0000256" key="4">
    <source>
        <dbReference type="ARBA" id="ARBA00023163"/>
    </source>
</evidence>
<dbReference type="InterPro" id="IPR036390">
    <property type="entry name" value="WH_DNA-bd_sf"/>
</dbReference>
<protein>
    <recommendedName>
        <fullName evidence="8">Fork-head domain-containing protein</fullName>
    </recommendedName>
</protein>
<dbReference type="SUPFAM" id="SSF46785">
    <property type="entry name" value="Winged helix' DNA-binding domain"/>
    <property type="match status" value="1"/>
</dbReference>
<feature type="compositionally biased region" description="Low complexity" evidence="7">
    <location>
        <begin position="598"/>
        <end position="616"/>
    </location>
</feature>
<evidence type="ECO:0000313" key="10">
    <source>
        <dbReference type="Proteomes" id="UP000663879"/>
    </source>
</evidence>
<organism evidence="9 10">
    <name type="scientific">Brachionus calyciflorus</name>
    <dbReference type="NCBI Taxonomy" id="104777"/>
    <lineage>
        <taxon>Eukaryota</taxon>
        <taxon>Metazoa</taxon>
        <taxon>Spiralia</taxon>
        <taxon>Gnathifera</taxon>
        <taxon>Rotifera</taxon>
        <taxon>Eurotatoria</taxon>
        <taxon>Monogononta</taxon>
        <taxon>Pseudotrocha</taxon>
        <taxon>Ploima</taxon>
        <taxon>Brachionidae</taxon>
        <taxon>Brachionus</taxon>
    </lineage>
</organism>
<dbReference type="PANTHER" id="PTHR46721">
    <property type="entry name" value="FORKHEAD BOX PROTEIN N1"/>
    <property type="match status" value="1"/>
</dbReference>
<dbReference type="PRINTS" id="PR00053">
    <property type="entry name" value="FORKHEAD"/>
</dbReference>
<keyword evidence="3 6" id="KW-0238">DNA-binding</keyword>
<dbReference type="InterPro" id="IPR036388">
    <property type="entry name" value="WH-like_DNA-bd_sf"/>
</dbReference>
<gene>
    <name evidence="9" type="ORF">OXX778_LOCUS930</name>
</gene>
<dbReference type="InterPro" id="IPR030456">
    <property type="entry name" value="TF_fork_head_CS_2"/>
</dbReference>
<dbReference type="CDD" id="cd20030">
    <property type="entry name" value="FH_FOXN1-like"/>
    <property type="match status" value="1"/>
</dbReference>
<keyword evidence="10" id="KW-1185">Reference proteome</keyword>
<dbReference type="Gene3D" id="1.10.10.10">
    <property type="entry name" value="Winged helix-like DNA-binding domain superfamily/Winged helix DNA-binding domain"/>
    <property type="match status" value="1"/>
</dbReference>
<feature type="region of interest" description="Disordered" evidence="7">
    <location>
        <begin position="596"/>
        <end position="616"/>
    </location>
</feature>
<dbReference type="OrthoDB" id="10070006at2759"/>
<evidence type="ECO:0000256" key="5">
    <source>
        <dbReference type="ARBA" id="ARBA00023242"/>
    </source>
</evidence>
<evidence type="ECO:0000256" key="7">
    <source>
        <dbReference type="SAM" id="MobiDB-lite"/>
    </source>
</evidence>
<feature type="domain" description="Fork-head" evidence="8">
    <location>
        <begin position="467"/>
        <end position="562"/>
    </location>
</feature>
<keyword evidence="1" id="KW-0217">Developmental protein</keyword>
<proteinExistence type="predicted"/>
<evidence type="ECO:0000256" key="3">
    <source>
        <dbReference type="ARBA" id="ARBA00023125"/>
    </source>
</evidence>
<keyword evidence="2" id="KW-0805">Transcription regulation</keyword>
<evidence type="ECO:0000256" key="1">
    <source>
        <dbReference type="ARBA" id="ARBA00022473"/>
    </source>
</evidence>
<dbReference type="PANTHER" id="PTHR46721:SF3">
    <property type="entry name" value="FORKHEAD BOX N1"/>
    <property type="match status" value="1"/>
</dbReference>
<reference evidence="9" key="1">
    <citation type="submission" date="2021-02" db="EMBL/GenBank/DDBJ databases">
        <authorList>
            <person name="Nowell W R."/>
        </authorList>
    </citation>
    <scope>NUCLEOTIDE SEQUENCE</scope>
    <source>
        <strain evidence="9">Ploen Becks lab</strain>
    </source>
</reference>
<name>A0A813M4X3_9BILA</name>
<dbReference type="InterPro" id="IPR049624">
    <property type="entry name" value="FOXN1_4"/>
</dbReference>
<dbReference type="GO" id="GO:0005634">
    <property type="term" value="C:nucleus"/>
    <property type="evidence" value="ECO:0007669"/>
    <property type="project" value="UniProtKB-SubCell"/>
</dbReference>
<feature type="region of interest" description="Disordered" evidence="7">
    <location>
        <begin position="296"/>
        <end position="321"/>
    </location>
</feature>
<dbReference type="Proteomes" id="UP000663879">
    <property type="component" value="Unassembled WGS sequence"/>
</dbReference>
<feature type="compositionally biased region" description="Low complexity" evidence="7">
    <location>
        <begin position="300"/>
        <end position="321"/>
    </location>
</feature>
<dbReference type="SMART" id="SM00339">
    <property type="entry name" value="FH"/>
    <property type="match status" value="1"/>
</dbReference>
<dbReference type="Pfam" id="PF00250">
    <property type="entry name" value="Forkhead"/>
    <property type="match status" value="1"/>
</dbReference>
<feature type="DNA-binding region" description="Fork-head" evidence="6">
    <location>
        <begin position="467"/>
        <end position="562"/>
    </location>
</feature>
<dbReference type="AlphaFoldDB" id="A0A813M4X3"/>
<keyword evidence="5 6" id="KW-0539">Nucleus</keyword>